<name>Q8HMZ5_SCHJY</name>
<dbReference type="InterPro" id="IPR027434">
    <property type="entry name" value="Homing_endonucl"/>
</dbReference>
<dbReference type="AlphaFoldDB" id="Q8HMZ5"/>
<reference evidence="3" key="2">
    <citation type="journal article" date="2003" name="Nucleic Acids Res.">
        <title>A comparison of three fission yeast mitochondrial genomes.</title>
        <authorList>
            <person name="Bullerwell C.E."/>
            <person name="Leigh J."/>
            <person name="Forget L."/>
            <person name="Lang B.F."/>
        </authorList>
    </citation>
    <scope>NUCLEOTIDE SEQUENCE [LARGE SCALE GENOMIC DNA]</scope>
</reference>
<dbReference type="InterPro" id="IPR004860">
    <property type="entry name" value="LAGLIDADG_dom"/>
</dbReference>
<gene>
    <name evidence="3" type="primary">orf333</name>
</gene>
<dbReference type="Gene3D" id="3.10.28.10">
    <property type="entry name" value="Homing endonucleases"/>
    <property type="match status" value="2"/>
</dbReference>
<evidence type="ECO:0000256" key="1">
    <source>
        <dbReference type="SAM" id="Phobius"/>
    </source>
</evidence>
<keyword evidence="1" id="KW-1133">Transmembrane helix</keyword>
<dbReference type="SUPFAM" id="SSF55608">
    <property type="entry name" value="Homing endonucleases"/>
    <property type="match status" value="2"/>
</dbReference>
<geneLocation type="mitochondrion" evidence="3"/>
<keyword evidence="3" id="KW-0496">Mitochondrion</keyword>
<organism evidence="3">
    <name type="scientific">Schizosaccharomyces japonicus (strain yFS275 / FY16936)</name>
    <name type="common">Fission yeast</name>
    <dbReference type="NCBI Taxonomy" id="402676"/>
    <lineage>
        <taxon>Eukaryota</taxon>
        <taxon>Fungi</taxon>
        <taxon>Dikarya</taxon>
        <taxon>Ascomycota</taxon>
        <taxon>Taphrinomycotina</taxon>
        <taxon>Schizosaccharomycetes</taxon>
        <taxon>Schizosaccharomycetales</taxon>
        <taxon>Schizosaccharomycetaceae</taxon>
        <taxon>Schizosaccharomyces</taxon>
    </lineage>
</organism>
<evidence type="ECO:0000313" key="3">
    <source>
        <dbReference type="EMBL" id="AAN37914.1"/>
    </source>
</evidence>
<dbReference type="PANTHER" id="PTHR37520:SF1">
    <property type="entry name" value="INTRON-ENCODED DNA ENDONUCLEASE AI2A-RELATED"/>
    <property type="match status" value="1"/>
</dbReference>
<proteinExistence type="predicted"/>
<feature type="domain" description="Homing endonuclease LAGLIDADG" evidence="2">
    <location>
        <begin position="99"/>
        <end position="172"/>
    </location>
</feature>
<dbReference type="PANTHER" id="PTHR37520">
    <property type="entry name" value="INTRON-ENCODED DNA ENDONUCLEASE AI2A-RELATED"/>
    <property type="match status" value="1"/>
</dbReference>
<dbReference type="EMBL" id="AF547983">
    <property type="protein sequence ID" value="AAN37914.1"/>
    <property type="molecule type" value="Genomic_DNA"/>
</dbReference>
<evidence type="ECO:0000259" key="2">
    <source>
        <dbReference type="Pfam" id="PF00961"/>
    </source>
</evidence>
<keyword evidence="1" id="KW-0812">Transmembrane</keyword>
<accession>Q8HMZ5</accession>
<sequence>MGWPLLIVKLTLYWAICEKFYVFTIMLVTIFLSLYFFKANLVKKLTLVRNNSQITKHYLFSSSLNHTLIFRRFKCSLVGISETTRSTTNFNNLKFNQWLAGLIDGAGCLKINKQNVISCEIILSLDNEKALRLIKNHFGGSIKLRAGNRIVRYRLRDKSNIIKLINAINGNIYNNNRLIELHHTCLILNIPIISSIYSHNNSYIPNNSSWFAGYFDTKGFISYSFINNKPQLVISLEDKSINNVNYFVNRFNGSIIFNNSRNGLYIWHITTPKDILSFVDYIKIHPSRTILMNKILLCKLFFELSNLKAYAATPSSNLFKSWLSFEKRWQRKF</sequence>
<reference evidence="3" key="1">
    <citation type="submission" date="2002-09" db="EMBL/GenBank/DDBJ databases">
        <authorList>
            <person name="Lang F.B.F."/>
        </authorList>
    </citation>
    <scope>NUCLEOTIDE SEQUENCE</scope>
</reference>
<feature type="transmembrane region" description="Helical" evidence="1">
    <location>
        <begin position="20"/>
        <end position="37"/>
    </location>
</feature>
<dbReference type="GO" id="GO:0004519">
    <property type="term" value="F:endonuclease activity"/>
    <property type="evidence" value="ECO:0007669"/>
    <property type="project" value="InterPro"/>
</dbReference>
<keyword evidence="1" id="KW-0472">Membrane</keyword>
<protein>
    <submittedName>
        <fullName evidence="3">Orf333</fullName>
    </submittedName>
</protein>
<dbReference type="Pfam" id="PF00961">
    <property type="entry name" value="LAGLIDADG_1"/>
    <property type="match status" value="1"/>
</dbReference>